<dbReference type="InterPro" id="IPR038506">
    <property type="entry name" value="GLE1-like_sf"/>
</dbReference>
<dbReference type="GO" id="GO:0005737">
    <property type="term" value="C:cytoplasm"/>
    <property type="evidence" value="ECO:0007669"/>
    <property type="project" value="TreeGrafter"/>
</dbReference>
<dbReference type="Pfam" id="PF07817">
    <property type="entry name" value="GLE1"/>
    <property type="match status" value="1"/>
</dbReference>
<dbReference type="EMBL" id="JAWPEI010000007">
    <property type="protein sequence ID" value="KAK4721240.1"/>
    <property type="molecule type" value="Genomic_DNA"/>
</dbReference>
<dbReference type="Gene3D" id="1.25.40.510">
    <property type="entry name" value="GLE1-like"/>
    <property type="match status" value="1"/>
</dbReference>
<keyword evidence="6" id="KW-0811">Translocation</keyword>
<evidence type="ECO:0000256" key="12">
    <source>
        <dbReference type="SAM" id="MobiDB-lite"/>
    </source>
</evidence>
<evidence type="ECO:0000256" key="10">
    <source>
        <dbReference type="ARBA" id="ARBA00029983"/>
    </source>
</evidence>
<evidence type="ECO:0000256" key="8">
    <source>
        <dbReference type="ARBA" id="ARBA00023242"/>
    </source>
</evidence>
<keyword evidence="8" id="KW-0539">Nucleus</keyword>
<dbReference type="AlphaFoldDB" id="A0AAV9L697"/>
<keyword evidence="14" id="KW-1185">Reference proteome</keyword>
<keyword evidence="4" id="KW-0509">mRNA transport</keyword>
<dbReference type="PANTHER" id="PTHR12960:SF0">
    <property type="entry name" value="MRNA EXPORT FACTOR GLE1"/>
    <property type="match status" value="1"/>
</dbReference>
<keyword evidence="3" id="KW-0813">Transport</keyword>
<dbReference type="GO" id="GO:0031369">
    <property type="term" value="F:translation initiation factor binding"/>
    <property type="evidence" value="ECO:0007669"/>
    <property type="project" value="TreeGrafter"/>
</dbReference>
<evidence type="ECO:0000256" key="7">
    <source>
        <dbReference type="ARBA" id="ARBA00023132"/>
    </source>
</evidence>
<evidence type="ECO:0000256" key="4">
    <source>
        <dbReference type="ARBA" id="ARBA00022816"/>
    </source>
</evidence>
<reference evidence="13 14" key="1">
    <citation type="submission" date="2023-10" db="EMBL/GenBank/DDBJ databases">
        <title>Genome-Wide Identification Analysis in wild type Solanum Pinnatisectum Reveals Some Genes Defensing Phytophthora Infestans.</title>
        <authorList>
            <person name="Sun C."/>
        </authorList>
    </citation>
    <scope>NUCLEOTIDE SEQUENCE [LARGE SCALE GENOMIC DNA]</scope>
    <source>
        <strain evidence="13">LQN</strain>
        <tissue evidence="13">Leaf</tissue>
    </source>
</reference>
<feature type="compositionally biased region" description="Polar residues" evidence="12">
    <location>
        <begin position="345"/>
        <end position="355"/>
    </location>
</feature>
<protein>
    <recommendedName>
        <fullName evidence="9">mRNA export factor GLE1</fullName>
    </recommendedName>
    <alternativeName>
        <fullName evidence="10">Nucleoporin GLE1</fullName>
    </alternativeName>
</protein>
<evidence type="ECO:0000256" key="9">
    <source>
        <dbReference type="ARBA" id="ARBA00026227"/>
    </source>
</evidence>
<sequence>MGVPIMIFTFSVCNFCLFNCNRGAVRLQLPLPKSVDGVTLDPNPDWTFDALLVELNSIEKKFNASSKFPIPFTKTESRQLSASKNNSRRGFVMQVSDDDLEDMDRETKLEVGDHLLVGGKRFACDEIYLSDSDQSEEGLNIELQHDLMDKVGLVESALSELAHDHQLTIAEEMRDQLSALEAQLTDESEKLASTLERVERNTEAQREMNRKFDMQYQRKIAEALDDHLTTVQRDHEHRSQIEERRIRDDAAREEAKRKEKVLQEEKARQERIRAETKVQARLEAERVEKEKAAALEAERKAAKEAAAASEKKSSESVTTASSEASKVSRDVTSQPVRPISDGQKHSTGNTIRVTENAQKLEEKRLAVYNEIALQNEALGLDSNKAYRKFEMEIARRIRTITGSKENVRVKADELIKLISGSTCPQSISIAMFAQKVVSLCVKPTGSFNSAVYAYGRVIVHVTSKVPLAMEILIAELNKVCIYTVPKYIIYSEAAFQTKEAYYKAIGYAEEDGKIESTDSYVDRLSGCMKLYGALVQTEVDGCQNLHGLREGWAWIARFLNVFPANLYTAAALQAFLEMAGFALHKRYKTQFRKLLDIIARDFLTALKDRGDAKLIKVIASLRSYLESNQFLNEPEGWRLRSSLESHNFAPDSDHDQQYHYQQNRFY</sequence>
<dbReference type="GO" id="GO:0000822">
    <property type="term" value="F:inositol hexakisphosphate binding"/>
    <property type="evidence" value="ECO:0007669"/>
    <property type="project" value="TreeGrafter"/>
</dbReference>
<comment type="subcellular location">
    <subcellularLocation>
        <location evidence="1">Nucleus</location>
        <location evidence="1">Nuclear pore complex</location>
    </subcellularLocation>
</comment>
<gene>
    <name evidence="13" type="ORF">R3W88_011473</name>
</gene>
<feature type="compositionally biased region" description="Basic and acidic residues" evidence="12">
    <location>
        <begin position="305"/>
        <end position="314"/>
    </location>
</feature>
<accession>A0AAV9L697</accession>
<evidence type="ECO:0000313" key="13">
    <source>
        <dbReference type="EMBL" id="KAK4721240.1"/>
    </source>
</evidence>
<evidence type="ECO:0000256" key="3">
    <source>
        <dbReference type="ARBA" id="ARBA00022448"/>
    </source>
</evidence>
<name>A0AAV9L697_9SOLN</name>
<evidence type="ECO:0000256" key="2">
    <source>
        <dbReference type="ARBA" id="ARBA00011056"/>
    </source>
</evidence>
<organism evidence="13 14">
    <name type="scientific">Solanum pinnatisectum</name>
    <name type="common">tansyleaf nightshade</name>
    <dbReference type="NCBI Taxonomy" id="50273"/>
    <lineage>
        <taxon>Eukaryota</taxon>
        <taxon>Viridiplantae</taxon>
        <taxon>Streptophyta</taxon>
        <taxon>Embryophyta</taxon>
        <taxon>Tracheophyta</taxon>
        <taxon>Spermatophyta</taxon>
        <taxon>Magnoliopsida</taxon>
        <taxon>eudicotyledons</taxon>
        <taxon>Gunneridae</taxon>
        <taxon>Pentapetalae</taxon>
        <taxon>asterids</taxon>
        <taxon>lamiids</taxon>
        <taxon>Solanales</taxon>
        <taxon>Solanaceae</taxon>
        <taxon>Solanoideae</taxon>
        <taxon>Solaneae</taxon>
        <taxon>Solanum</taxon>
    </lineage>
</organism>
<evidence type="ECO:0000256" key="1">
    <source>
        <dbReference type="ARBA" id="ARBA00004567"/>
    </source>
</evidence>
<dbReference type="GO" id="GO:0044614">
    <property type="term" value="C:nuclear pore cytoplasmic filaments"/>
    <property type="evidence" value="ECO:0007669"/>
    <property type="project" value="TreeGrafter"/>
</dbReference>
<evidence type="ECO:0000256" key="6">
    <source>
        <dbReference type="ARBA" id="ARBA00023010"/>
    </source>
</evidence>
<dbReference type="GO" id="GO:0016973">
    <property type="term" value="P:poly(A)+ mRNA export from nucleus"/>
    <property type="evidence" value="ECO:0007669"/>
    <property type="project" value="InterPro"/>
</dbReference>
<feature type="region of interest" description="Disordered" evidence="12">
    <location>
        <begin position="230"/>
        <end position="252"/>
    </location>
</feature>
<comment type="caution">
    <text evidence="13">The sequence shown here is derived from an EMBL/GenBank/DDBJ whole genome shotgun (WGS) entry which is preliminary data.</text>
</comment>
<dbReference type="GO" id="GO:0005543">
    <property type="term" value="F:phospholipid binding"/>
    <property type="evidence" value="ECO:0007669"/>
    <property type="project" value="TreeGrafter"/>
</dbReference>
<evidence type="ECO:0000256" key="5">
    <source>
        <dbReference type="ARBA" id="ARBA00022927"/>
    </source>
</evidence>
<keyword evidence="7" id="KW-0906">Nuclear pore complex</keyword>
<feature type="coiled-coil region" evidence="11">
    <location>
        <begin position="170"/>
        <end position="201"/>
    </location>
</feature>
<dbReference type="GO" id="GO:0015031">
    <property type="term" value="P:protein transport"/>
    <property type="evidence" value="ECO:0007669"/>
    <property type="project" value="UniProtKB-KW"/>
</dbReference>
<feature type="compositionally biased region" description="Low complexity" evidence="12">
    <location>
        <begin position="315"/>
        <end position="325"/>
    </location>
</feature>
<evidence type="ECO:0000256" key="11">
    <source>
        <dbReference type="SAM" id="Coils"/>
    </source>
</evidence>
<dbReference type="InterPro" id="IPR012476">
    <property type="entry name" value="GLE1"/>
</dbReference>
<evidence type="ECO:0000313" key="14">
    <source>
        <dbReference type="Proteomes" id="UP001311915"/>
    </source>
</evidence>
<comment type="similarity">
    <text evidence="2">Belongs to the GLE1 family.</text>
</comment>
<keyword evidence="11" id="KW-0175">Coiled coil</keyword>
<keyword evidence="5" id="KW-0653">Protein transport</keyword>
<proteinExistence type="inferred from homology"/>
<feature type="region of interest" description="Disordered" evidence="12">
    <location>
        <begin position="305"/>
        <end position="355"/>
    </location>
</feature>
<dbReference type="PANTHER" id="PTHR12960">
    <property type="entry name" value="GLE-1-RELATED"/>
    <property type="match status" value="1"/>
</dbReference>
<dbReference type="Proteomes" id="UP001311915">
    <property type="component" value="Unassembled WGS sequence"/>
</dbReference>